<feature type="transmembrane region" description="Helical" evidence="1">
    <location>
        <begin position="21"/>
        <end position="39"/>
    </location>
</feature>
<evidence type="ECO:0000256" key="1">
    <source>
        <dbReference type="SAM" id="Phobius"/>
    </source>
</evidence>
<protein>
    <submittedName>
        <fullName evidence="2">Uncharacterized protein</fullName>
    </submittedName>
</protein>
<evidence type="ECO:0000313" key="2">
    <source>
        <dbReference type="EMBL" id="MDU8886321.1"/>
    </source>
</evidence>
<keyword evidence="3" id="KW-1185">Reference proteome</keyword>
<comment type="caution">
    <text evidence="2">The sequence shown here is derived from an EMBL/GenBank/DDBJ whole genome shotgun (WGS) entry which is preliminary data.</text>
</comment>
<reference evidence="2 3" key="1">
    <citation type="submission" date="2023-10" db="EMBL/GenBank/DDBJ databases">
        <title>Marimonas sp. nov. isolated from tidal mud flat.</title>
        <authorList>
            <person name="Jaincy N.J."/>
            <person name="Srinivasan S."/>
            <person name="Lee S.-S."/>
        </authorList>
    </citation>
    <scope>NUCLEOTIDE SEQUENCE [LARGE SCALE GENOMIC DNA]</scope>
    <source>
        <strain evidence="2 3">MJ-SS3</strain>
    </source>
</reference>
<proteinExistence type="predicted"/>
<keyword evidence="1" id="KW-0812">Transmembrane</keyword>
<name>A0ABU3U7F6_9FLAO</name>
<gene>
    <name evidence="2" type="ORF">RXV94_09130</name>
</gene>
<dbReference type="Proteomes" id="UP001268651">
    <property type="component" value="Unassembled WGS sequence"/>
</dbReference>
<keyword evidence="1" id="KW-0472">Membrane</keyword>
<accession>A0ABU3U7F6</accession>
<dbReference type="EMBL" id="JAWHTF010000004">
    <property type="protein sequence ID" value="MDU8886321.1"/>
    <property type="molecule type" value="Genomic_DNA"/>
</dbReference>
<organism evidence="2 3">
    <name type="scientific">Gilvirhabdus luticola</name>
    <dbReference type="NCBI Taxonomy" id="3079858"/>
    <lineage>
        <taxon>Bacteria</taxon>
        <taxon>Pseudomonadati</taxon>
        <taxon>Bacteroidota</taxon>
        <taxon>Flavobacteriia</taxon>
        <taxon>Flavobacteriales</taxon>
        <taxon>Flavobacteriaceae</taxon>
        <taxon>Gilvirhabdus</taxon>
    </lineage>
</organism>
<evidence type="ECO:0000313" key="3">
    <source>
        <dbReference type="Proteomes" id="UP001268651"/>
    </source>
</evidence>
<dbReference type="RefSeq" id="WP_316662316.1">
    <property type="nucleotide sequence ID" value="NZ_JAWHTF010000004.1"/>
</dbReference>
<sequence>MAGETLQQHIAHTVSFNIKIILNRTYLAIIGLLVFLSSYSQTSVLSKIDNELAATFKAMKDADYQLRSESLAPLFKKELQEQLKNPITFDNSLDNLSKYLTIKTSPDKKIKFYSWDDLTGGTWHMINCLAQFQSNRGKIIVQQLNSGNEAEIGGYTDSKVYEIHEIIVDNKTHYLTFAWGTHGFGNQHQIIQVFTISPNKLVKCTSCLPNNSDLVIEYPRSEESKLYFNPKSNEISYCEFTYDDDLGYYRSTGNSITLKLINGSFKKYN</sequence>
<keyword evidence="1" id="KW-1133">Transmembrane helix</keyword>